<dbReference type="CDD" id="cd08771">
    <property type="entry name" value="DLP_1"/>
    <property type="match status" value="1"/>
</dbReference>
<keyword evidence="11" id="KW-0175">Coiled coil</keyword>
<evidence type="ECO:0000259" key="19">
    <source>
        <dbReference type="PROSITE" id="PS51718"/>
    </source>
</evidence>
<dbReference type="GO" id="GO:0005525">
    <property type="term" value="F:GTP binding"/>
    <property type="evidence" value="ECO:0007669"/>
    <property type="project" value="UniProtKB-KW"/>
</dbReference>
<dbReference type="GO" id="GO:0003924">
    <property type="term" value="F:GTPase activity"/>
    <property type="evidence" value="ECO:0007669"/>
    <property type="project" value="InterPro"/>
</dbReference>
<dbReference type="InterPro" id="IPR030381">
    <property type="entry name" value="G_DYNAMIN_dom"/>
</dbReference>
<feature type="domain" description="Dynamin-type G" evidence="19">
    <location>
        <begin position="5"/>
        <end position="281"/>
    </location>
</feature>
<evidence type="ECO:0000256" key="6">
    <source>
        <dbReference type="ARBA" id="ARBA00022741"/>
    </source>
</evidence>
<evidence type="ECO:0000256" key="2">
    <source>
        <dbReference type="ARBA" id="ARBA00004569"/>
    </source>
</evidence>
<dbReference type="InterPro" id="IPR045063">
    <property type="entry name" value="Dynamin_N"/>
</dbReference>
<evidence type="ECO:0000256" key="12">
    <source>
        <dbReference type="ARBA" id="ARBA00023121"/>
    </source>
</evidence>
<dbReference type="PROSITE" id="PS51718">
    <property type="entry name" value="G_DYNAMIN_2"/>
    <property type="match status" value="1"/>
</dbReference>
<evidence type="ECO:0000256" key="5">
    <source>
        <dbReference type="ARBA" id="ARBA00022703"/>
    </source>
</evidence>
<keyword evidence="5" id="KW-0053">Apoptosis</keyword>
<dbReference type="GO" id="GO:0008017">
    <property type="term" value="F:microtubule binding"/>
    <property type="evidence" value="ECO:0007669"/>
    <property type="project" value="TreeGrafter"/>
</dbReference>
<keyword evidence="8" id="KW-0378">Hydrolase</keyword>
<dbReference type="GO" id="GO:0005874">
    <property type="term" value="C:microtubule"/>
    <property type="evidence" value="ECO:0007669"/>
    <property type="project" value="TreeGrafter"/>
</dbReference>
<gene>
    <name evidence="20" type="ORF">IZO911_LOCUS20462</name>
</gene>
<dbReference type="Pfam" id="PF00350">
    <property type="entry name" value="Dynamin_N"/>
    <property type="match status" value="1"/>
</dbReference>
<name>A0A814KJU5_9BILA</name>
<dbReference type="GO" id="GO:0008289">
    <property type="term" value="F:lipid binding"/>
    <property type="evidence" value="ECO:0007669"/>
    <property type="project" value="UniProtKB-KW"/>
</dbReference>
<accession>A0A814KJU5</accession>
<keyword evidence="16" id="KW-1015">Disulfide bond</keyword>
<evidence type="ECO:0000313" key="21">
    <source>
        <dbReference type="Proteomes" id="UP000663860"/>
    </source>
</evidence>
<dbReference type="GO" id="GO:0005758">
    <property type="term" value="C:mitochondrial intermembrane space"/>
    <property type="evidence" value="ECO:0007669"/>
    <property type="project" value="UniProtKB-SubCell"/>
</dbReference>
<evidence type="ECO:0000256" key="7">
    <source>
        <dbReference type="ARBA" id="ARBA00022792"/>
    </source>
</evidence>
<dbReference type="GO" id="GO:0048312">
    <property type="term" value="P:intracellular distribution of mitochondria"/>
    <property type="evidence" value="ECO:0007669"/>
    <property type="project" value="TreeGrafter"/>
</dbReference>
<evidence type="ECO:0000256" key="1">
    <source>
        <dbReference type="ARBA" id="ARBA00004434"/>
    </source>
</evidence>
<keyword evidence="12" id="KW-0446">Lipid-binding</keyword>
<sequence length="728" mass="81840">MDLYRDTCESVIVIGDQSSGKTSVLEMITQARIFPRGAGEMMTRSPVKVTLSEGPYHIATFKDSPKEYDLTKEADLASLRKEIELRMRGSVKDGQTISSEVISLSVKGPGLQRMVLVDLPGIISTETIGMASDTKNSITRLANNYMSNPNAIILCIQDGSVDAERSNVTELVSKMDPHGKRTIFVLTKVDMAEANLHDTDRIQKILDGKLFPMKALGYFAVVTGKGNADDPIDLIQKYEEDFFRNSKLFGDGVFKATQTTTRNLSFAVSDCFWKMVKESVEQQADTFKASRFNLETEWKNSFTKMREQDRDELFEKARGEILDEVVNLSLIPSQQWEDNLTKYLWSQMSNFIFDDVFLTAAQAESVGGFNTTVDVKLQQWAEKELPRQCVNIGHDVLLDEFQGLIEREQKSRSHDPITNDLKMQVVQACRTRHQWDTKALDSLGCNGDDEDWPHRIKLVSVTGIDFAGRKHEVGDILYFISNWRDVFKEDEKSGMPLVHHRDFIPKPHGSTAKLCEERLQESLTRMVKIRLRACDEEGVQVLVETGIGLGVFSGSDIGIDGKVRAHSAKAIRRVLEKDGSSYKNIRAIVLALPVFSRGESNNRIPNTFDDFVNEFKSKYTGCIPVLIADQDMHRLTVAIAREGFNVSELNPADSHGVFGEYWQNRGPAVEEKLALTTVGLLVQHHLINPHVLKSENYHLVDVSEGQILDMHTSFLDDNKTVGSCCVPQ</sequence>
<keyword evidence="7" id="KW-0999">Mitochondrion inner membrane</keyword>
<dbReference type="PRINTS" id="PR00195">
    <property type="entry name" value="DYNAMIN"/>
</dbReference>
<dbReference type="GO" id="GO:0016559">
    <property type="term" value="P:peroxisome fission"/>
    <property type="evidence" value="ECO:0007669"/>
    <property type="project" value="TreeGrafter"/>
</dbReference>
<comment type="catalytic activity">
    <reaction evidence="18">
        <text>GTP + H2O = GDP + phosphate + H(+)</text>
        <dbReference type="Rhea" id="RHEA:19669"/>
        <dbReference type="ChEBI" id="CHEBI:15377"/>
        <dbReference type="ChEBI" id="CHEBI:15378"/>
        <dbReference type="ChEBI" id="CHEBI:37565"/>
        <dbReference type="ChEBI" id="CHEBI:43474"/>
        <dbReference type="ChEBI" id="CHEBI:58189"/>
        <dbReference type="EC" id="3.6.5.5"/>
    </reaction>
</comment>
<evidence type="ECO:0000256" key="14">
    <source>
        <dbReference type="ARBA" id="ARBA00023134"/>
    </source>
</evidence>
<reference evidence="20" key="1">
    <citation type="submission" date="2021-02" db="EMBL/GenBank/DDBJ databases">
        <authorList>
            <person name="Nowell W R."/>
        </authorList>
    </citation>
    <scope>NUCLEOTIDE SEQUENCE</scope>
</reference>
<proteinExistence type="predicted"/>
<organism evidence="20 21">
    <name type="scientific">Adineta steineri</name>
    <dbReference type="NCBI Taxonomy" id="433720"/>
    <lineage>
        <taxon>Eukaryota</taxon>
        <taxon>Metazoa</taxon>
        <taxon>Spiralia</taxon>
        <taxon>Gnathifera</taxon>
        <taxon>Rotifera</taxon>
        <taxon>Eurotatoria</taxon>
        <taxon>Bdelloidea</taxon>
        <taxon>Adinetida</taxon>
        <taxon>Adinetidae</taxon>
        <taxon>Adineta</taxon>
    </lineage>
</organism>
<dbReference type="AlphaFoldDB" id="A0A814KJU5"/>
<evidence type="ECO:0000256" key="9">
    <source>
        <dbReference type="ARBA" id="ARBA00022946"/>
    </source>
</evidence>
<evidence type="ECO:0000256" key="15">
    <source>
        <dbReference type="ARBA" id="ARBA00023136"/>
    </source>
</evidence>
<dbReference type="SUPFAM" id="SSF52540">
    <property type="entry name" value="P-loop containing nucleoside triphosphate hydrolases"/>
    <property type="match status" value="1"/>
</dbReference>
<keyword evidence="10" id="KW-1133">Transmembrane helix</keyword>
<keyword evidence="15" id="KW-0472">Membrane</keyword>
<dbReference type="GO" id="GO:0006897">
    <property type="term" value="P:endocytosis"/>
    <property type="evidence" value="ECO:0007669"/>
    <property type="project" value="TreeGrafter"/>
</dbReference>
<dbReference type="GO" id="GO:0005743">
    <property type="term" value="C:mitochondrial inner membrane"/>
    <property type="evidence" value="ECO:0007669"/>
    <property type="project" value="UniProtKB-SubCell"/>
</dbReference>
<evidence type="ECO:0000256" key="3">
    <source>
        <dbReference type="ARBA" id="ARBA00011980"/>
    </source>
</evidence>
<keyword evidence="6" id="KW-0547">Nucleotide-binding</keyword>
<keyword evidence="14" id="KW-0342">GTP-binding</keyword>
<evidence type="ECO:0000256" key="13">
    <source>
        <dbReference type="ARBA" id="ARBA00023128"/>
    </source>
</evidence>
<dbReference type="PANTHER" id="PTHR11566:SF67">
    <property type="entry name" value="DYNAMIN-LIKE 120 KDA PROTEIN, MITOCHONDRIAL"/>
    <property type="match status" value="1"/>
</dbReference>
<dbReference type="InterPro" id="IPR022812">
    <property type="entry name" value="Dynamin"/>
</dbReference>
<dbReference type="InterPro" id="IPR027417">
    <property type="entry name" value="P-loop_NTPase"/>
</dbReference>
<evidence type="ECO:0000256" key="4">
    <source>
        <dbReference type="ARBA" id="ARBA00022692"/>
    </source>
</evidence>
<comment type="subcellular location">
    <subcellularLocation>
        <location evidence="1">Mitochondrion inner membrane</location>
        <topology evidence="1">Single-pass membrane protein</topology>
    </subcellularLocation>
    <subcellularLocation>
        <location evidence="2">Mitochondrion intermembrane space</location>
    </subcellularLocation>
</comment>
<dbReference type="Proteomes" id="UP000663860">
    <property type="component" value="Unassembled WGS sequence"/>
</dbReference>
<dbReference type="PANTHER" id="PTHR11566">
    <property type="entry name" value="DYNAMIN"/>
    <property type="match status" value="1"/>
</dbReference>
<comment type="caution">
    <text evidence="20">The sequence shown here is derived from an EMBL/GenBank/DDBJ whole genome shotgun (WGS) entry which is preliminary data.</text>
</comment>
<evidence type="ECO:0000256" key="10">
    <source>
        <dbReference type="ARBA" id="ARBA00022989"/>
    </source>
</evidence>
<dbReference type="Gene3D" id="3.40.50.300">
    <property type="entry name" value="P-loop containing nucleotide triphosphate hydrolases"/>
    <property type="match status" value="1"/>
</dbReference>
<evidence type="ECO:0000256" key="16">
    <source>
        <dbReference type="ARBA" id="ARBA00023157"/>
    </source>
</evidence>
<evidence type="ECO:0000256" key="11">
    <source>
        <dbReference type="ARBA" id="ARBA00023054"/>
    </source>
</evidence>
<dbReference type="InterPro" id="IPR045817">
    <property type="entry name" value="OPA1_C"/>
</dbReference>
<dbReference type="EC" id="3.6.5.5" evidence="3"/>
<keyword evidence="9" id="KW-0809">Transit peptide</keyword>
<dbReference type="Pfam" id="PF19434">
    <property type="entry name" value="OPA1_C"/>
    <property type="match status" value="1"/>
</dbReference>
<dbReference type="GO" id="GO:0000266">
    <property type="term" value="P:mitochondrial fission"/>
    <property type="evidence" value="ECO:0007669"/>
    <property type="project" value="TreeGrafter"/>
</dbReference>
<dbReference type="EMBL" id="CAJNOE010000212">
    <property type="protein sequence ID" value="CAF1053402.1"/>
    <property type="molecule type" value="Genomic_DNA"/>
</dbReference>
<dbReference type="InterPro" id="IPR001401">
    <property type="entry name" value="Dynamin_GTPase"/>
</dbReference>
<dbReference type="GO" id="GO:0008053">
    <property type="term" value="P:mitochondrial fusion"/>
    <property type="evidence" value="ECO:0007669"/>
    <property type="project" value="TreeGrafter"/>
</dbReference>
<keyword evidence="13" id="KW-0496">Mitochondrion</keyword>
<evidence type="ECO:0000256" key="17">
    <source>
        <dbReference type="ARBA" id="ARBA00044791"/>
    </source>
</evidence>
<evidence type="ECO:0000256" key="18">
    <source>
        <dbReference type="ARBA" id="ARBA00048040"/>
    </source>
</evidence>
<protein>
    <recommendedName>
        <fullName evidence="17">Dynamin-like GTPase OPA1, mitochondrial</fullName>
        <ecNumber evidence="3">3.6.5.5</ecNumber>
    </recommendedName>
</protein>
<evidence type="ECO:0000256" key="8">
    <source>
        <dbReference type="ARBA" id="ARBA00022801"/>
    </source>
</evidence>
<evidence type="ECO:0000313" key="20">
    <source>
        <dbReference type="EMBL" id="CAF1053402.1"/>
    </source>
</evidence>
<dbReference type="SMART" id="SM00053">
    <property type="entry name" value="DYNc"/>
    <property type="match status" value="1"/>
</dbReference>
<keyword evidence="4" id="KW-0812">Transmembrane</keyword>
<dbReference type="GO" id="GO:0006915">
    <property type="term" value="P:apoptotic process"/>
    <property type="evidence" value="ECO:0007669"/>
    <property type="project" value="UniProtKB-KW"/>
</dbReference>